<keyword evidence="4" id="KW-0732">Signal</keyword>
<dbReference type="CDD" id="cd04852">
    <property type="entry name" value="Peptidases_S8_3"/>
    <property type="match status" value="1"/>
</dbReference>
<dbReference type="FunFam" id="1.25.10.10:FF:001197">
    <property type="entry name" value="ARM repeat superfamily protein"/>
    <property type="match status" value="1"/>
</dbReference>
<dbReference type="InterPro" id="IPR015500">
    <property type="entry name" value="Peptidase_S8_subtilisin-rel"/>
</dbReference>
<keyword evidence="7" id="KW-0325">Glycoprotein</keyword>
<evidence type="ECO:0000313" key="12">
    <source>
        <dbReference type="Proteomes" id="UP000516314"/>
    </source>
</evidence>
<proteinExistence type="inferred from homology"/>
<dbReference type="Gene3D" id="3.40.50.200">
    <property type="entry name" value="Peptidase S8/S53 domain"/>
    <property type="match status" value="1"/>
</dbReference>
<dbReference type="Pfam" id="PF03195">
    <property type="entry name" value="LOB"/>
    <property type="match status" value="1"/>
</dbReference>
<evidence type="ECO:0000313" key="11">
    <source>
        <dbReference type="EMBL" id="CAD5326678.1"/>
    </source>
</evidence>
<feature type="active site" description="Charge relay system" evidence="8 9">
    <location>
        <position position="726"/>
    </location>
</feature>
<dbReference type="PRINTS" id="PR00723">
    <property type="entry name" value="SUBTILISIN"/>
</dbReference>
<evidence type="ECO:0000256" key="6">
    <source>
        <dbReference type="ARBA" id="ARBA00022825"/>
    </source>
</evidence>
<dbReference type="GO" id="GO:0004252">
    <property type="term" value="F:serine-type endopeptidase activity"/>
    <property type="evidence" value="ECO:0007669"/>
    <property type="project" value="UniProtKB-UniRule"/>
</dbReference>
<dbReference type="Gene3D" id="3.30.70.80">
    <property type="entry name" value="Peptidase S8 propeptide/proteinase inhibitor I9"/>
    <property type="match status" value="1"/>
</dbReference>
<evidence type="ECO:0000256" key="8">
    <source>
        <dbReference type="PIRSR" id="PIRSR615500-1"/>
    </source>
</evidence>
<dbReference type="InterPro" id="IPR041469">
    <property type="entry name" value="Subtilisin-like_FN3"/>
</dbReference>
<evidence type="ECO:0000256" key="4">
    <source>
        <dbReference type="ARBA" id="ARBA00022729"/>
    </source>
</evidence>
<dbReference type="Proteomes" id="UP000516314">
    <property type="component" value="Chromosome 4"/>
</dbReference>
<dbReference type="PROSITE" id="PS00138">
    <property type="entry name" value="SUBTILASE_SER"/>
    <property type="match status" value="1"/>
</dbReference>
<keyword evidence="6 9" id="KW-0720">Serine protease</keyword>
<dbReference type="Gene3D" id="3.50.30.30">
    <property type="match status" value="1"/>
</dbReference>
<dbReference type="InterPro" id="IPR019156">
    <property type="entry name" value="Ataxin-10_domain"/>
</dbReference>
<dbReference type="InterPro" id="IPR045051">
    <property type="entry name" value="SBT"/>
</dbReference>
<dbReference type="EMBL" id="LR881469">
    <property type="protein sequence ID" value="CAD5326678.1"/>
    <property type="molecule type" value="Genomic_DNA"/>
</dbReference>
<reference evidence="11 12" key="1">
    <citation type="submission" date="2020-09" db="EMBL/GenBank/DDBJ databases">
        <authorList>
            <person name="Ashkenazy H."/>
        </authorList>
    </citation>
    <scope>NUCLEOTIDE SEQUENCE [LARGE SCALE GENOMIC DNA]</scope>
    <source>
        <strain evidence="12">cv. Cdm-0</strain>
    </source>
</reference>
<dbReference type="InterPro" id="IPR016024">
    <property type="entry name" value="ARM-type_fold"/>
</dbReference>
<dbReference type="Pfam" id="PF09759">
    <property type="entry name" value="Atx10homo_assoc"/>
    <property type="match status" value="1"/>
</dbReference>
<dbReference type="InterPro" id="IPR000209">
    <property type="entry name" value="Peptidase_S8/S53_dom"/>
</dbReference>
<protein>
    <submittedName>
        <fullName evidence="11">(thale cress) hypothetical protein</fullName>
    </submittedName>
</protein>
<dbReference type="InterPro" id="IPR034197">
    <property type="entry name" value="Peptidases_S8_3"/>
</dbReference>
<dbReference type="GO" id="GO:0006508">
    <property type="term" value="P:proteolysis"/>
    <property type="evidence" value="ECO:0007669"/>
    <property type="project" value="UniProtKB-KW"/>
</dbReference>
<dbReference type="CDD" id="cd02120">
    <property type="entry name" value="PA_subtilisin_like"/>
    <property type="match status" value="1"/>
</dbReference>
<dbReference type="FunFam" id="3.40.50.200:FF:000006">
    <property type="entry name" value="Subtilisin-like protease SBT1.5"/>
    <property type="match status" value="1"/>
</dbReference>
<evidence type="ECO:0000256" key="5">
    <source>
        <dbReference type="ARBA" id="ARBA00022801"/>
    </source>
</evidence>
<organism evidence="11 12">
    <name type="scientific">Arabidopsis thaliana</name>
    <name type="common">Mouse-ear cress</name>
    <dbReference type="NCBI Taxonomy" id="3702"/>
    <lineage>
        <taxon>Eukaryota</taxon>
        <taxon>Viridiplantae</taxon>
        <taxon>Streptophyta</taxon>
        <taxon>Embryophyta</taxon>
        <taxon>Tracheophyta</taxon>
        <taxon>Spermatophyta</taxon>
        <taxon>Magnoliopsida</taxon>
        <taxon>eudicotyledons</taxon>
        <taxon>Gunneridae</taxon>
        <taxon>Pentapetalae</taxon>
        <taxon>rosids</taxon>
        <taxon>malvids</taxon>
        <taxon>Brassicales</taxon>
        <taxon>Brassicaceae</taxon>
        <taxon>Camelineae</taxon>
        <taxon>Arabidopsis</taxon>
    </lineage>
</organism>
<evidence type="ECO:0000256" key="7">
    <source>
        <dbReference type="ARBA" id="ARBA00023180"/>
    </source>
</evidence>
<dbReference type="SUPFAM" id="SSF48371">
    <property type="entry name" value="ARM repeat"/>
    <property type="match status" value="1"/>
</dbReference>
<gene>
    <name evidence="11" type="ORF">AT9943_LOCUS14425</name>
</gene>
<comment type="similarity">
    <text evidence="2 9">Belongs to the peptidase S8 family.</text>
</comment>
<dbReference type="Pfam" id="PF05922">
    <property type="entry name" value="Inhibitor_I9"/>
    <property type="match status" value="1"/>
</dbReference>
<evidence type="ECO:0000256" key="2">
    <source>
        <dbReference type="ARBA" id="ARBA00011073"/>
    </source>
</evidence>
<dbReference type="Pfam" id="PF00082">
    <property type="entry name" value="Peptidase_S8"/>
    <property type="match status" value="1"/>
</dbReference>
<dbReference type="InterPro" id="IPR011989">
    <property type="entry name" value="ARM-like"/>
</dbReference>
<name>A0A7G2ETY3_ARATH</name>
<dbReference type="Pfam" id="PF17766">
    <property type="entry name" value="fn3_6"/>
    <property type="match status" value="1"/>
</dbReference>
<dbReference type="InterPro" id="IPR037045">
    <property type="entry name" value="S8pro/Inhibitor_I9_sf"/>
</dbReference>
<dbReference type="InterPro" id="IPR036852">
    <property type="entry name" value="Peptidase_S8/S53_dom_sf"/>
</dbReference>
<evidence type="ECO:0000259" key="10">
    <source>
        <dbReference type="PROSITE" id="PS50891"/>
    </source>
</evidence>
<dbReference type="InterPro" id="IPR023828">
    <property type="entry name" value="Peptidase_S8_Ser-AS"/>
</dbReference>
<evidence type="ECO:0000256" key="1">
    <source>
        <dbReference type="ARBA" id="ARBA00005474"/>
    </source>
</evidence>
<dbReference type="InterPro" id="IPR004883">
    <property type="entry name" value="LOB"/>
</dbReference>
<comment type="similarity">
    <text evidence="1">Belongs to the LOB domain-containing protein family.</text>
</comment>
<evidence type="ECO:0000256" key="3">
    <source>
        <dbReference type="ARBA" id="ARBA00022670"/>
    </source>
</evidence>
<evidence type="ECO:0000256" key="9">
    <source>
        <dbReference type="PROSITE-ProRule" id="PRU01240"/>
    </source>
</evidence>
<accession>A0A7G2ETY3</accession>
<feature type="active site" description="Charge relay system" evidence="8 9">
    <location>
        <position position="420"/>
    </location>
</feature>
<feature type="domain" description="LOB" evidence="10">
    <location>
        <begin position="14"/>
        <end position="116"/>
    </location>
</feature>
<keyword evidence="5 9" id="KW-0378">Hydrolase</keyword>
<feature type="active site" description="Charge relay system" evidence="8 9">
    <location>
        <position position="355"/>
    </location>
</feature>
<dbReference type="PROSITE" id="PS51892">
    <property type="entry name" value="SUBTILASE"/>
    <property type="match status" value="1"/>
</dbReference>
<sequence length="1426" mass="155222">MKKLKDMECFASRKELNTRQFLRRKCVAGCIFAPYFDSEQGAAHFAAVHKVFGASNVSKLLHHVPEHKRPDAVVSICFEAQARLRDPIYGCVSHIVSLQQQVVSLQTELSYLQAHLATLELPQPQPPQVPVSSSGSLQALSITDLPTISPSVYDLSSIFEPVMSSTWAMQQQPRPSDHLFGVPSSSSMGGGGELQALAREFIHGGQMPAQPSPGTSGSASLEYTGSPQHGWNLERYASAEDEHAKDFYIIYLGDRPDNTDETIKTHIDLLSSLNISQEEAKERKVYSYTKAFNAFAAKLSPHEAKKMMEMEEVVSVSRNQYRKLHTTKSWDFVGLPLTAKRHLKAERDVIIGVLDTGITPDSESFLDHGLGPPPAKWKGSCGPYKNFTGCNNKIIGAKYFKHDGNVPAGEVRSPIDIDGHGTHTSSTVAGVLVANASLYGIANGTARGAVPSARLAMYKVCWARSGCADMDILAGFEAAIHDGVDIISISIGGPIADYSSDSISVGSFHAMRKGILTVASAGNDGPSSGTVTNHEPWILTVAASGIDRTFKSKIDLGNGKSFSGMGISMFSPKAKSYPLVSGVDAAKNTDDKYLARMGGGGVESTIKSYGGAGAIIVSDQYLDNAQIFMAPATSVNSSVGDIIYRYINSTRSASAVIQKTRQVTIPAPFVASFSSRGPNPGSVRLLKPDIAAPGIDILAAFTLKRSLTGLDGDTQFSKFTILSGTSMACPHVAGVAAYVKSFHPDWTPAAIKSAIITSAKPISRRVNKDAEFAYGGGQINPRRAASPGLVYDMDDISYVQFLCGEGYNATTLAPLVGSRSVSCSSIVPGLGHDSLNYPTIQLTLRSAKTSTLAVFRRRVTNVGPPSSVYTATVRAPKGVEITVEPQSLSFSKASQKRSFKVVVKAKQMTPGKIVSGLLVWKSPRHSNNLYLSLYRKSHKASFSPSSSMEASLPEEVLQPLLHASDLSYSLEDCLKFLLESSKTDSGRSDLASKSILPSILRLLQLLPYPSSRHYLNLSLKVLRNLCAGEVSNQNSFVDHDGSAIVSDLLDSAIAEKVTDFETVRFGLQVLANVVLFGEKRQRDVWLRFYPERFLSIAKIRKRETFDPLCMILYTCFDGSSEIASELCSCQGLTIIAETLRTSSSVGSVEDYWLKLLVSRICVEDDYFPKLFSKLYKDAEIEVFTSEQAFLVRMVSDIVNELIGKVSIPKDTACWILGLFRQSVDVFDFVSGERSELPTGSTIVDVMGYSLVIIRDACAGGSLEELKEDNKDSGDTVELLLSSGLIELLLDLLSKLDPPTTIKKALNQSPSSSSSSLKPCPYRGFRRDIVSVIGNCAYRRKEVQDEIRERDGLFLMLQQCVTDDENPFLREWGLWCIRNLLEGNPENQEVVAELEIKGSVDVPQLREIGLRVEIDPKTARPKLVNDT</sequence>
<dbReference type="InterPro" id="IPR010259">
    <property type="entry name" value="S8pro/Inhibitor_I9"/>
</dbReference>
<keyword evidence="3 9" id="KW-0645">Protease</keyword>
<dbReference type="PANTHER" id="PTHR10795">
    <property type="entry name" value="PROPROTEIN CONVERTASE SUBTILISIN/KEXIN"/>
    <property type="match status" value="1"/>
</dbReference>
<dbReference type="FunFam" id="3.30.70.80:FF:000002">
    <property type="entry name" value="Subtilisin-like protease SBT5.3"/>
    <property type="match status" value="1"/>
</dbReference>
<dbReference type="Gene3D" id="1.25.10.10">
    <property type="entry name" value="Leucine-rich Repeat Variant"/>
    <property type="match status" value="2"/>
</dbReference>
<dbReference type="PROSITE" id="PS50891">
    <property type="entry name" value="LOB"/>
    <property type="match status" value="1"/>
</dbReference>
<dbReference type="SUPFAM" id="SSF52743">
    <property type="entry name" value="Subtilisin-like"/>
    <property type="match status" value="1"/>
</dbReference>
<dbReference type="Gene3D" id="2.60.40.2310">
    <property type="match status" value="1"/>
</dbReference>